<evidence type="ECO:0000313" key="2">
    <source>
        <dbReference type="Proteomes" id="UP000653002"/>
    </source>
</evidence>
<sequence>MDETGNWYYVTAADAARAESEEGATYFTYTARPLRDMEALALIERLSEGKTAEESTAQ</sequence>
<reference evidence="1" key="1">
    <citation type="submission" date="2020-01" db="EMBL/GenBank/DDBJ databases">
        <authorList>
            <person name="Richard D."/>
        </authorList>
    </citation>
    <scope>NUCLEOTIDE SEQUENCE</scope>
    <source>
        <strain evidence="1">JP541</strain>
    </source>
</reference>
<accession>A0A8I0H3R4</accession>
<evidence type="ECO:0000313" key="1">
    <source>
        <dbReference type="EMBL" id="MBD4337743.1"/>
    </source>
</evidence>
<gene>
    <name evidence="1" type="ORF">GUH15_17115</name>
</gene>
<proteinExistence type="predicted"/>
<dbReference type="AlphaFoldDB" id="A0A8I0H3R4"/>
<comment type="caution">
    <text evidence="1">The sequence shown here is derived from an EMBL/GenBank/DDBJ whole genome shotgun (WGS) entry which is preliminary data.</text>
</comment>
<organism evidence="1 2">
    <name type="scientific">Xanthomonas citri pv. citri</name>
    <dbReference type="NCBI Taxonomy" id="611301"/>
    <lineage>
        <taxon>Bacteria</taxon>
        <taxon>Pseudomonadati</taxon>
        <taxon>Pseudomonadota</taxon>
        <taxon>Gammaproteobacteria</taxon>
        <taxon>Lysobacterales</taxon>
        <taxon>Lysobacteraceae</taxon>
        <taxon>Xanthomonas</taxon>
    </lineage>
</organism>
<protein>
    <submittedName>
        <fullName evidence="1">Uncharacterized protein</fullName>
    </submittedName>
</protein>
<name>A0A8I0H3R4_XANCI</name>
<dbReference type="Proteomes" id="UP000653002">
    <property type="component" value="Unassembled WGS sequence"/>
</dbReference>
<dbReference type="EMBL" id="JAABFR010001282">
    <property type="protein sequence ID" value="MBD4337743.1"/>
    <property type="molecule type" value="Genomic_DNA"/>
</dbReference>